<accession>A0AA86PFU8</accession>
<evidence type="ECO:0000313" key="14">
    <source>
        <dbReference type="EMBL" id="CAI9946877.1"/>
    </source>
</evidence>
<keyword evidence="4 9" id="KW-0813">Transport</keyword>
<dbReference type="EMBL" id="CATOUU010000150">
    <property type="protein sequence ID" value="CAI9918104.1"/>
    <property type="molecule type" value="Genomic_DNA"/>
</dbReference>
<evidence type="ECO:0000256" key="2">
    <source>
        <dbReference type="ARBA" id="ARBA00004640"/>
    </source>
</evidence>
<dbReference type="SUPFAM" id="SSF64356">
    <property type="entry name" value="SNARE-like"/>
    <property type="match status" value="1"/>
</dbReference>
<dbReference type="InterPro" id="IPR016635">
    <property type="entry name" value="AP_complex_ssu"/>
</dbReference>
<evidence type="ECO:0000256" key="4">
    <source>
        <dbReference type="ARBA" id="ARBA00022448"/>
    </source>
</evidence>
<evidence type="ECO:0000259" key="10">
    <source>
        <dbReference type="Pfam" id="PF01217"/>
    </source>
</evidence>
<dbReference type="EMBL" id="CAXDID020000070">
    <property type="protein sequence ID" value="CAL6014135.1"/>
    <property type="molecule type" value="Genomic_DNA"/>
</dbReference>
<comment type="caution">
    <text evidence="13">The sequence shown here is derived from an EMBL/GenBank/DDBJ whole genome shotgun (WGS) entry which is preliminary data.</text>
</comment>
<dbReference type="GO" id="GO:0030121">
    <property type="term" value="C:AP-1 adaptor complex"/>
    <property type="evidence" value="ECO:0007669"/>
    <property type="project" value="InterPro"/>
</dbReference>
<evidence type="ECO:0000256" key="7">
    <source>
        <dbReference type="ARBA" id="ARBA00023136"/>
    </source>
</evidence>
<reference evidence="13" key="1">
    <citation type="submission" date="2023-06" db="EMBL/GenBank/DDBJ databases">
        <authorList>
            <person name="Kurt Z."/>
        </authorList>
    </citation>
    <scope>NUCLEOTIDE SEQUENCE</scope>
</reference>
<name>A0AA86PFU8_9EUKA</name>
<dbReference type="CDD" id="cd14831">
    <property type="entry name" value="AP1_sigma"/>
    <property type="match status" value="1"/>
</dbReference>
<keyword evidence="6" id="KW-0333">Golgi apparatus</keyword>
<dbReference type="GO" id="GO:0006886">
    <property type="term" value="P:intracellular protein transport"/>
    <property type="evidence" value="ECO:0007669"/>
    <property type="project" value="UniProtKB-UniRule"/>
</dbReference>
<dbReference type="EMBL" id="CAXDID020000223">
    <property type="protein sequence ID" value="CAL6058801.1"/>
    <property type="molecule type" value="Genomic_DNA"/>
</dbReference>
<evidence type="ECO:0000256" key="1">
    <source>
        <dbReference type="ARBA" id="ARBA00004555"/>
    </source>
</evidence>
<dbReference type="FunFam" id="3.30.450.60:FF:000007">
    <property type="entry name" value="AP complex subunit sigma"/>
    <property type="match status" value="1"/>
</dbReference>
<evidence type="ECO:0000313" key="16">
    <source>
        <dbReference type="EMBL" id="CAL6014135.1"/>
    </source>
</evidence>
<dbReference type="AlphaFoldDB" id="A0AA86PFU8"/>
<dbReference type="EMBL" id="CATOUU010000767">
    <property type="protein sequence ID" value="CAI9946877.1"/>
    <property type="molecule type" value="Genomic_DNA"/>
</dbReference>
<evidence type="ECO:0000256" key="6">
    <source>
        <dbReference type="ARBA" id="ARBA00023034"/>
    </source>
</evidence>
<keyword evidence="7 9" id="KW-0472">Membrane</keyword>
<evidence type="ECO:0000313" key="19">
    <source>
        <dbReference type="EMBL" id="CAL6095216.1"/>
    </source>
</evidence>
<comment type="subcellular location">
    <subcellularLocation>
        <location evidence="2">Cytoplasmic vesicle</location>
        <location evidence="2">Clathrin-coated vesicle membrane</location>
    </subcellularLocation>
    <subcellularLocation>
        <location evidence="1">Golgi apparatus</location>
    </subcellularLocation>
</comment>
<evidence type="ECO:0000256" key="8">
    <source>
        <dbReference type="ARBA" id="ARBA00023329"/>
    </source>
</evidence>
<dbReference type="Gene3D" id="3.30.450.60">
    <property type="match status" value="1"/>
</dbReference>
<dbReference type="GO" id="GO:0016482">
    <property type="term" value="P:cytosolic transport"/>
    <property type="evidence" value="ECO:0007669"/>
    <property type="project" value="UniProtKB-ARBA"/>
</dbReference>
<evidence type="ECO:0000313" key="12">
    <source>
        <dbReference type="EMBL" id="CAI9937263.1"/>
    </source>
</evidence>
<dbReference type="EMBL" id="CAXDID020000480">
    <property type="protein sequence ID" value="CAL6095870.1"/>
    <property type="molecule type" value="Genomic_DNA"/>
</dbReference>
<evidence type="ECO:0000313" key="21">
    <source>
        <dbReference type="Proteomes" id="UP001642409"/>
    </source>
</evidence>
<dbReference type="EMBL" id="CATOUU010000656">
    <property type="protein sequence ID" value="CAI9938610.1"/>
    <property type="molecule type" value="Genomic_DNA"/>
</dbReference>
<protein>
    <recommendedName>
        <fullName evidence="9">AP complex subunit sigma</fullName>
    </recommendedName>
</protein>
<evidence type="ECO:0000313" key="20">
    <source>
        <dbReference type="EMBL" id="CAL6095870.1"/>
    </source>
</evidence>
<dbReference type="PANTHER" id="PTHR11753">
    <property type="entry name" value="ADAPTOR COMPLEXES SMALL SUBUNIT FAMILY"/>
    <property type="match status" value="1"/>
</dbReference>
<gene>
    <name evidence="16" type="ORF">HINF_LOCUS24123</name>
    <name evidence="12" type="ORF">HINF_LOCUS24908</name>
    <name evidence="13" type="ORF">HINF_LOCUS26255</name>
    <name evidence="14" type="ORF">HINF_LOCUS34522</name>
    <name evidence="17" type="ORF">HINF_LOCUS48441</name>
    <name evidence="15" type="ORF">HINF_LOCUS54880</name>
    <name evidence="11" type="ORF">HINF_LOCUS5749</name>
    <name evidence="18" type="ORF">HINF_LOCUS64640</name>
    <name evidence="19" type="ORF">HINF_LOCUS67842</name>
    <name evidence="20" type="ORF">HINF_LOCUS68157</name>
</gene>
<evidence type="ECO:0000313" key="17">
    <source>
        <dbReference type="EMBL" id="CAL6058801.1"/>
    </source>
</evidence>
<feature type="domain" description="AP complex mu/sigma subunit" evidence="10">
    <location>
        <begin position="1"/>
        <end position="141"/>
    </location>
</feature>
<evidence type="ECO:0000313" key="18">
    <source>
        <dbReference type="EMBL" id="CAL6089155.1"/>
    </source>
</evidence>
<dbReference type="InterPro" id="IPR044733">
    <property type="entry name" value="AP1_sigma"/>
</dbReference>
<organism evidence="13">
    <name type="scientific">Hexamita inflata</name>
    <dbReference type="NCBI Taxonomy" id="28002"/>
    <lineage>
        <taxon>Eukaryota</taxon>
        <taxon>Metamonada</taxon>
        <taxon>Diplomonadida</taxon>
        <taxon>Hexamitidae</taxon>
        <taxon>Hexamitinae</taxon>
        <taxon>Hexamita</taxon>
    </lineage>
</organism>
<evidence type="ECO:0000256" key="9">
    <source>
        <dbReference type="PIRNR" id="PIRNR015588"/>
    </source>
</evidence>
<dbReference type="GO" id="GO:0005829">
    <property type="term" value="C:cytosol"/>
    <property type="evidence" value="ECO:0007669"/>
    <property type="project" value="GOC"/>
</dbReference>
<comment type="similarity">
    <text evidence="3 9">Belongs to the adaptor complexes small subunit family.</text>
</comment>
<proteinExistence type="inferred from homology"/>
<evidence type="ECO:0000313" key="11">
    <source>
        <dbReference type="EMBL" id="CAI9918104.1"/>
    </source>
</evidence>
<dbReference type="EMBL" id="CAXDID020000474">
    <property type="protein sequence ID" value="CAL6095216.1"/>
    <property type="molecule type" value="Genomic_DNA"/>
</dbReference>
<keyword evidence="21" id="KW-1185">Reference proteome</keyword>
<keyword evidence="8" id="KW-0968">Cytoplasmic vesicle</keyword>
<dbReference type="Proteomes" id="UP001642409">
    <property type="component" value="Unassembled WGS sequence"/>
</dbReference>
<evidence type="ECO:0000256" key="3">
    <source>
        <dbReference type="ARBA" id="ARBA00006972"/>
    </source>
</evidence>
<keyword evidence="5 9" id="KW-0653">Protein transport</keyword>
<dbReference type="EMBL" id="CATOUU010001018">
    <property type="protein sequence ID" value="CAI9967235.1"/>
    <property type="molecule type" value="Genomic_DNA"/>
</dbReference>
<dbReference type="PIRSF" id="PIRSF015588">
    <property type="entry name" value="AP_complex_sigma"/>
    <property type="match status" value="1"/>
</dbReference>
<dbReference type="InterPro" id="IPR011012">
    <property type="entry name" value="Longin-like_dom_sf"/>
</dbReference>
<evidence type="ECO:0000313" key="13">
    <source>
        <dbReference type="EMBL" id="CAI9938610.1"/>
    </source>
</evidence>
<sequence length="148" mass="17542">MINFTLLVNKLRKTRLIQWYDQTPENQRQRIIQEVSQQVVERQSKGCNVIEWRDKKLIFRRYASLYFIFCVDLDDNELMMLEGIQYYVECLDKYFGNVCELDLIFNYSKAYNVLDEMVIGGYFSESSKRTVLKAVQAHDQLEAGGEVK</sequence>
<dbReference type="InterPro" id="IPR022775">
    <property type="entry name" value="AP_mu_sigma_su"/>
</dbReference>
<dbReference type="GO" id="GO:0035615">
    <property type="term" value="F:clathrin adaptor activity"/>
    <property type="evidence" value="ECO:0007669"/>
    <property type="project" value="InterPro"/>
</dbReference>
<dbReference type="EMBL" id="CATOUU010000645">
    <property type="protein sequence ID" value="CAI9937263.1"/>
    <property type="molecule type" value="Genomic_DNA"/>
</dbReference>
<reference evidence="16 21" key="2">
    <citation type="submission" date="2024-07" db="EMBL/GenBank/DDBJ databases">
        <authorList>
            <person name="Akdeniz Z."/>
        </authorList>
    </citation>
    <scope>NUCLEOTIDE SEQUENCE [LARGE SCALE GENOMIC DNA]</scope>
</reference>
<evidence type="ECO:0000313" key="15">
    <source>
        <dbReference type="EMBL" id="CAI9967235.1"/>
    </source>
</evidence>
<dbReference type="Pfam" id="PF01217">
    <property type="entry name" value="Clat_adaptor_s"/>
    <property type="match status" value="1"/>
</dbReference>
<dbReference type="EMBL" id="CAXDID020000416">
    <property type="protein sequence ID" value="CAL6089155.1"/>
    <property type="molecule type" value="Genomic_DNA"/>
</dbReference>
<evidence type="ECO:0000256" key="5">
    <source>
        <dbReference type="ARBA" id="ARBA00022927"/>
    </source>
</evidence>